<accession>A0AAV8X8S6</accession>
<keyword evidence="1" id="KW-1133">Transmembrane helix</keyword>
<reference evidence="3" key="1">
    <citation type="journal article" date="2023" name="Insect Mol. Biol.">
        <title>Genome sequencing provides insights into the evolution of gene families encoding plant cell wall-degrading enzymes in longhorned beetles.</title>
        <authorList>
            <person name="Shin N.R."/>
            <person name="Okamura Y."/>
            <person name="Kirsch R."/>
            <person name="Pauchet Y."/>
        </authorList>
    </citation>
    <scope>NUCLEOTIDE SEQUENCE</scope>
    <source>
        <strain evidence="3">RBIC_L_NR</strain>
    </source>
</reference>
<evidence type="ECO:0000259" key="2">
    <source>
        <dbReference type="Pfam" id="PF16040"/>
    </source>
</evidence>
<keyword evidence="1" id="KW-0812">Transmembrane</keyword>
<dbReference type="AlphaFoldDB" id="A0AAV8X8S6"/>
<gene>
    <name evidence="3" type="ORF">NQ314_013022</name>
</gene>
<name>A0AAV8X8S6_9CUCU</name>
<dbReference type="Pfam" id="PF16040">
    <property type="entry name" value="APD1-4_N"/>
    <property type="match status" value="1"/>
</dbReference>
<sequence length="201" mass="22679">MHGVKRVMVFCLMTAVLPTILIITPLYLRHSVFADITYPVAESDVVAIQEGVSSVFCESLSLKMNSSFNAFQLIGTPQISHKRKHIRLKKSMTLPDDTLEYWGFYLLKGALVKLKVCSRYPGSRILVVRGEKNLKTCGLLDHNLKKYGAKLDAEHSRVKVTYEKPAEVLGLVDKHSIDFNAAEDLTEDEDEIRKKNRTGQV</sequence>
<dbReference type="PANTHER" id="PTHR39077:SF2">
    <property type="entry name" value="E3 UBIQUITIN-PROTEIN LIGASE APD1-4 MIDDLE DOMAIN-CONTAINING PROTEIN"/>
    <property type="match status" value="1"/>
</dbReference>
<dbReference type="PANTHER" id="PTHR39077">
    <property type="entry name" value="DUF4793 DOMAIN-CONTAINING PROTEIN"/>
    <property type="match status" value="1"/>
</dbReference>
<keyword evidence="1" id="KW-0472">Membrane</keyword>
<feature type="transmembrane region" description="Helical" evidence="1">
    <location>
        <begin position="7"/>
        <end position="28"/>
    </location>
</feature>
<dbReference type="InterPro" id="IPR032008">
    <property type="entry name" value="APD1-4_N"/>
</dbReference>
<evidence type="ECO:0000313" key="3">
    <source>
        <dbReference type="EMBL" id="KAJ8935077.1"/>
    </source>
</evidence>
<protein>
    <recommendedName>
        <fullName evidence="2">E3 ubiquitin-protein ligase APD1-4 N-terminal domain-containing protein</fullName>
    </recommendedName>
</protein>
<dbReference type="EMBL" id="JANEYF010003625">
    <property type="protein sequence ID" value="KAJ8935077.1"/>
    <property type="molecule type" value="Genomic_DNA"/>
</dbReference>
<evidence type="ECO:0000256" key="1">
    <source>
        <dbReference type="SAM" id="Phobius"/>
    </source>
</evidence>
<keyword evidence="4" id="KW-1185">Reference proteome</keyword>
<evidence type="ECO:0000313" key="4">
    <source>
        <dbReference type="Proteomes" id="UP001162156"/>
    </source>
</evidence>
<proteinExistence type="predicted"/>
<dbReference type="Proteomes" id="UP001162156">
    <property type="component" value="Unassembled WGS sequence"/>
</dbReference>
<organism evidence="3 4">
    <name type="scientific">Rhamnusium bicolor</name>
    <dbReference type="NCBI Taxonomy" id="1586634"/>
    <lineage>
        <taxon>Eukaryota</taxon>
        <taxon>Metazoa</taxon>
        <taxon>Ecdysozoa</taxon>
        <taxon>Arthropoda</taxon>
        <taxon>Hexapoda</taxon>
        <taxon>Insecta</taxon>
        <taxon>Pterygota</taxon>
        <taxon>Neoptera</taxon>
        <taxon>Endopterygota</taxon>
        <taxon>Coleoptera</taxon>
        <taxon>Polyphaga</taxon>
        <taxon>Cucujiformia</taxon>
        <taxon>Chrysomeloidea</taxon>
        <taxon>Cerambycidae</taxon>
        <taxon>Lepturinae</taxon>
        <taxon>Rhagiini</taxon>
        <taxon>Rhamnusium</taxon>
    </lineage>
</organism>
<feature type="domain" description="E3 ubiquitin-protein ligase APD1-4 N-terminal" evidence="2">
    <location>
        <begin position="65"/>
        <end position="134"/>
    </location>
</feature>
<comment type="caution">
    <text evidence="3">The sequence shown here is derived from an EMBL/GenBank/DDBJ whole genome shotgun (WGS) entry which is preliminary data.</text>
</comment>